<evidence type="ECO:0000256" key="4">
    <source>
        <dbReference type="ARBA" id="ARBA00022801"/>
    </source>
</evidence>
<evidence type="ECO:0000256" key="2">
    <source>
        <dbReference type="ARBA" id="ARBA00022722"/>
    </source>
</evidence>
<evidence type="ECO:0000259" key="6">
    <source>
        <dbReference type="Pfam" id="PF01850"/>
    </source>
</evidence>
<dbReference type="GO" id="GO:0000287">
    <property type="term" value="F:magnesium ion binding"/>
    <property type="evidence" value="ECO:0007669"/>
    <property type="project" value="UniProtKB-UniRule"/>
</dbReference>
<evidence type="ECO:0000313" key="7">
    <source>
        <dbReference type="EMBL" id="AJK46223.1"/>
    </source>
</evidence>
<comment type="cofactor">
    <cofactor evidence="5">
        <name>Mg(2+)</name>
        <dbReference type="ChEBI" id="CHEBI:18420"/>
    </cofactor>
</comment>
<dbReference type="RefSeq" id="WP_042624789.1">
    <property type="nucleotide sequence ID" value="NZ_CP002580.1"/>
</dbReference>
<dbReference type="KEGG" id="bgp:BGL_1c17140"/>
<dbReference type="InterPro" id="IPR022907">
    <property type="entry name" value="VapC_family"/>
</dbReference>
<keyword evidence="1 5" id="KW-1277">Toxin-antitoxin system</keyword>
<proteinExistence type="inferred from homology"/>
<evidence type="ECO:0000256" key="1">
    <source>
        <dbReference type="ARBA" id="ARBA00022649"/>
    </source>
</evidence>
<dbReference type="SUPFAM" id="SSF88723">
    <property type="entry name" value="PIN domain-like"/>
    <property type="match status" value="1"/>
</dbReference>
<name>A0A0B6RS57_BURPL</name>
<dbReference type="GO" id="GO:0090729">
    <property type="term" value="F:toxin activity"/>
    <property type="evidence" value="ECO:0007669"/>
    <property type="project" value="UniProtKB-KW"/>
</dbReference>
<keyword evidence="5" id="KW-0800">Toxin</keyword>
<dbReference type="HOGENOM" id="CLU_147393_0_0_4"/>
<keyword evidence="2 5" id="KW-0540">Nuclease</keyword>
<comment type="function">
    <text evidence="5">Toxic component of a toxin-antitoxin (TA) system. An RNase.</text>
</comment>
<dbReference type="HAMAP" id="MF_00265">
    <property type="entry name" value="VapC_Nob1"/>
    <property type="match status" value="1"/>
</dbReference>
<feature type="domain" description="PIN" evidence="6">
    <location>
        <begin position="2"/>
        <end position="113"/>
    </location>
</feature>
<dbReference type="GO" id="GO:0004540">
    <property type="term" value="F:RNA nuclease activity"/>
    <property type="evidence" value="ECO:0007669"/>
    <property type="project" value="InterPro"/>
</dbReference>
<dbReference type="CDD" id="cd09854">
    <property type="entry name" value="PIN_VapC-like"/>
    <property type="match status" value="1"/>
</dbReference>
<evidence type="ECO:0000313" key="8">
    <source>
        <dbReference type="Proteomes" id="UP000031838"/>
    </source>
</evidence>
<organism evidence="7 8">
    <name type="scientific">Burkholderia plantarii</name>
    <dbReference type="NCBI Taxonomy" id="41899"/>
    <lineage>
        <taxon>Bacteria</taxon>
        <taxon>Pseudomonadati</taxon>
        <taxon>Pseudomonadota</taxon>
        <taxon>Betaproteobacteria</taxon>
        <taxon>Burkholderiales</taxon>
        <taxon>Burkholderiaceae</taxon>
        <taxon>Burkholderia</taxon>
    </lineage>
</organism>
<accession>A0A0B6RS57</accession>
<dbReference type="Proteomes" id="UP000031838">
    <property type="component" value="Chromosome 1"/>
</dbReference>
<dbReference type="EC" id="3.1.-.-" evidence="5"/>
<feature type="binding site" evidence="5">
    <location>
        <position position="5"/>
    </location>
    <ligand>
        <name>Mg(2+)</name>
        <dbReference type="ChEBI" id="CHEBI:18420"/>
    </ligand>
</feature>
<dbReference type="EMBL" id="CP002580">
    <property type="protein sequence ID" value="AJK46223.1"/>
    <property type="molecule type" value="Genomic_DNA"/>
</dbReference>
<dbReference type="InterPro" id="IPR002716">
    <property type="entry name" value="PIN_dom"/>
</dbReference>
<dbReference type="GO" id="GO:0016787">
    <property type="term" value="F:hydrolase activity"/>
    <property type="evidence" value="ECO:0007669"/>
    <property type="project" value="UniProtKB-KW"/>
</dbReference>
<dbReference type="InterPro" id="IPR029060">
    <property type="entry name" value="PIN-like_dom_sf"/>
</dbReference>
<gene>
    <name evidence="5" type="primary">vapC</name>
    <name evidence="7" type="ORF">BGL_1c17140</name>
</gene>
<protein>
    <recommendedName>
        <fullName evidence="5">Ribonuclease VapC</fullName>
        <shortName evidence="5">RNase VapC</shortName>
        <ecNumber evidence="5">3.1.-.-</ecNumber>
    </recommendedName>
    <alternativeName>
        <fullName evidence="5">Toxin VapC</fullName>
    </alternativeName>
</protein>
<dbReference type="AlphaFoldDB" id="A0A0B6RS57"/>
<feature type="binding site" evidence="5">
    <location>
        <position position="86"/>
    </location>
    <ligand>
        <name>Mg(2+)</name>
        <dbReference type="ChEBI" id="CHEBI:18420"/>
    </ligand>
</feature>
<keyword evidence="4 5" id="KW-0378">Hydrolase</keyword>
<comment type="similarity">
    <text evidence="5">Belongs to the PINc/VapC protein family.</text>
</comment>
<evidence type="ECO:0000256" key="5">
    <source>
        <dbReference type="HAMAP-Rule" id="MF_00265"/>
    </source>
</evidence>
<sequence>MILVDTSVWIDHINTADPMLIALLAEERVLIHPYVIGEISLGSLRNRDIVLGALLDLPHAAVATPDETFFLIEREGLFNRGVGYVDVSLLASARLMPGVTVWTRDKRLKNLAEELRLGAMLGH</sequence>
<keyword evidence="5" id="KW-0460">Magnesium</keyword>
<keyword evidence="3 5" id="KW-0479">Metal-binding</keyword>
<reference evidence="8" key="1">
    <citation type="submission" date="2011-03" db="EMBL/GenBank/DDBJ databases">
        <authorList>
            <person name="Voget S."/>
            <person name="Streit W.R."/>
            <person name="Jaeger K.E."/>
            <person name="Daniel R."/>
        </authorList>
    </citation>
    <scope>NUCLEOTIDE SEQUENCE [LARGE SCALE GENOMIC DNA]</scope>
    <source>
        <strain evidence="8">PG1</strain>
    </source>
</reference>
<evidence type="ECO:0000256" key="3">
    <source>
        <dbReference type="ARBA" id="ARBA00022723"/>
    </source>
</evidence>
<dbReference type="Pfam" id="PF01850">
    <property type="entry name" value="PIN"/>
    <property type="match status" value="1"/>
</dbReference>
<dbReference type="Gene3D" id="3.40.50.1010">
    <property type="entry name" value="5'-nuclease"/>
    <property type="match status" value="1"/>
</dbReference>
<keyword evidence="8" id="KW-1185">Reference proteome</keyword>
<reference evidence="7 8" key="2">
    <citation type="journal article" date="2016" name="Appl. Microbiol. Biotechnol.">
        <title>Mutations improving production and secretion of extracellular lipase by Burkholderia glumae PG1.</title>
        <authorList>
            <person name="Knapp A."/>
            <person name="Voget S."/>
            <person name="Gao R."/>
            <person name="Zaburannyi N."/>
            <person name="Krysciak D."/>
            <person name="Breuer M."/>
            <person name="Hauer B."/>
            <person name="Streit W.R."/>
            <person name="Muller R."/>
            <person name="Daniel R."/>
            <person name="Jaeger K.E."/>
        </authorList>
    </citation>
    <scope>NUCLEOTIDE SEQUENCE [LARGE SCALE GENOMIC DNA]</scope>
    <source>
        <strain evidence="7 8">PG1</strain>
    </source>
</reference>